<name>A0A5J6V3V0_9MICO</name>
<dbReference type="EMBL" id="CP044427">
    <property type="protein sequence ID" value="QFG68169.1"/>
    <property type="molecule type" value="Genomic_DNA"/>
</dbReference>
<dbReference type="GO" id="GO:0003677">
    <property type="term" value="F:DNA binding"/>
    <property type="evidence" value="ECO:0007669"/>
    <property type="project" value="InterPro"/>
</dbReference>
<feature type="domain" description="Transposase IS116/IS110/IS902 C-terminal" evidence="2">
    <location>
        <begin position="332"/>
        <end position="415"/>
    </location>
</feature>
<evidence type="ECO:0000313" key="4">
    <source>
        <dbReference type="EMBL" id="QFG68630.1"/>
    </source>
</evidence>
<accession>A0A5J6V3V0</accession>
<dbReference type="NCBIfam" id="NF033542">
    <property type="entry name" value="transpos_IS110"/>
    <property type="match status" value="1"/>
</dbReference>
<evidence type="ECO:0000313" key="3">
    <source>
        <dbReference type="EMBL" id="QFG68169.1"/>
    </source>
</evidence>
<proteinExistence type="predicted"/>
<dbReference type="GO" id="GO:0006313">
    <property type="term" value="P:DNA transposition"/>
    <property type="evidence" value="ECO:0007669"/>
    <property type="project" value="InterPro"/>
</dbReference>
<dbReference type="KEGG" id="serw:FY030_05065"/>
<feature type="domain" description="Transposase IS110-like N-terminal" evidence="1">
    <location>
        <begin position="54"/>
        <end position="213"/>
    </location>
</feature>
<dbReference type="EMBL" id="CP044427">
    <property type="protein sequence ID" value="QFG69569.1"/>
    <property type="molecule type" value="Genomic_DNA"/>
</dbReference>
<dbReference type="PANTHER" id="PTHR33055">
    <property type="entry name" value="TRANSPOSASE FOR INSERTION SEQUENCE ELEMENT IS1111A"/>
    <property type="match status" value="1"/>
</dbReference>
<evidence type="ECO:0000259" key="2">
    <source>
        <dbReference type="Pfam" id="PF02371"/>
    </source>
</evidence>
<dbReference type="Pfam" id="PF01548">
    <property type="entry name" value="DEDD_Tnp_IS110"/>
    <property type="match status" value="1"/>
</dbReference>
<organism evidence="4 6">
    <name type="scientific">Ornithinimicrobium pratense</name>
    <dbReference type="NCBI Taxonomy" id="2593973"/>
    <lineage>
        <taxon>Bacteria</taxon>
        <taxon>Bacillati</taxon>
        <taxon>Actinomycetota</taxon>
        <taxon>Actinomycetes</taxon>
        <taxon>Micrococcales</taxon>
        <taxon>Ornithinimicrobiaceae</taxon>
        <taxon>Ornithinimicrobium</taxon>
    </lineage>
</organism>
<dbReference type="Proteomes" id="UP000326546">
    <property type="component" value="Chromosome"/>
</dbReference>
<protein>
    <submittedName>
        <fullName evidence="4">IS110 family transposase</fullName>
    </submittedName>
</protein>
<dbReference type="GO" id="GO:0004803">
    <property type="term" value="F:transposase activity"/>
    <property type="evidence" value="ECO:0007669"/>
    <property type="project" value="InterPro"/>
</dbReference>
<gene>
    <name evidence="3" type="ORF">FY030_05065</name>
    <name evidence="4" type="ORF">FY030_07780</name>
    <name evidence="5" type="ORF">FY030_13435</name>
</gene>
<dbReference type="Pfam" id="PF02371">
    <property type="entry name" value="Transposase_20"/>
    <property type="match status" value="1"/>
</dbReference>
<dbReference type="PANTHER" id="PTHR33055:SF3">
    <property type="entry name" value="PUTATIVE TRANSPOSASE FOR IS117-RELATED"/>
    <property type="match status" value="1"/>
</dbReference>
<dbReference type="EMBL" id="CP044427">
    <property type="protein sequence ID" value="QFG68630.1"/>
    <property type="molecule type" value="Genomic_DNA"/>
</dbReference>
<dbReference type="InterPro" id="IPR003346">
    <property type="entry name" value="Transposase_20"/>
</dbReference>
<dbReference type="KEGG" id="serw:FY030_13435"/>
<evidence type="ECO:0000313" key="6">
    <source>
        <dbReference type="Proteomes" id="UP000326546"/>
    </source>
</evidence>
<evidence type="ECO:0000259" key="1">
    <source>
        <dbReference type="Pfam" id="PF01548"/>
    </source>
</evidence>
<reference evidence="4 6" key="1">
    <citation type="submission" date="2019-09" db="EMBL/GenBank/DDBJ databases">
        <title>Serinicoccus pratensis sp. nov., isolated from meadow soil.</title>
        <authorList>
            <person name="Zhang W."/>
        </authorList>
    </citation>
    <scope>NUCLEOTIDE SEQUENCE [LARGE SCALE GENOMIC DNA]</scope>
    <source>
        <strain evidence="4 6">W204</strain>
    </source>
</reference>
<evidence type="ECO:0000313" key="5">
    <source>
        <dbReference type="EMBL" id="QFG69569.1"/>
    </source>
</evidence>
<sequence length="471" mass="51941">MRNVLLMRLSGLVSHRLQEDVPMSNRSGVSRGDRNRNARLARLRAAVPVSNAIVGIDLAERKQMVVVCDHDSRVLARRTFRCKAWDLGAALDWAAGHAARRGFSGVTVSCEPTGHRWRILGQLATDRGMGFVCVQPTISSWARKSEDLTFDKTDDKDAVLIARLVGQLRCYLPEPVDETWGRLRHLGTRRAQLLEEHVACVQQLRDLLECVWPAVLTAAAQPFKSTTWVAALTVILRRDGGDLDRTRRLGAARFERLVRTEMVRRGKVRPCLRIVRKVYAALADRAGVLDHRAGALERAEWVLSDWDTARAQQVDVEIRMVTVLDQLDLTGLVTTIPGLSAVGAAAILAETGDLSRFTSARAVVKHAGLAPRERMSGTFTGKARLTGAGRPGLRTAAWRAVWGCLQTNKVYAARYRHLTTRETNKLKATQAQTIIAAAILRQLHAVVVHRQAWDPALAAGTTKTQGPLVAA</sequence>
<dbReference type="KEGG" id="serw:FY030_07780"/>
<dbReference type="AlphaFoldDB" id="A0A5J6V3V0"/>
<dbReference type="OrthoDB" id="4871913at2"/>
<dbReference type="InterPro" id="IPR002525">
    <property type="entry name" value="Transp_IS110-like_N"/>
</dbReference>
<dbReference type="InterPro" id="IPR047650">
    <property type="entry name" value="Transpos_IS110"/>
</dbReference>
<keyword evidence="6" id="KW-1185">Reference proteome</keyword>